<keyword evidence="6 9" id="KW-0648">Protein biosynthesis</keyword>
<dbReference type="PANTHER" id="PTHR43097">
    <property type="entry name" value="GLUTAMINE-TRNA LIGASE"/>
    <property type="match status" value="1"/>
</dbReference>
<keyword evidence="5 9" id="KW-0067">ATP-binding</keyword>
<dbReference type="InterPro" id="IPR011035">
    <property type="entry name" value="Ribosomal_bL25/Gln-tRNA_synth"/>
</dbReference>
<evidence type="ECO:0000259" key="12">
    <source>
        <dbReference type="Pfam" id="PF03950"/>
    </source>
</evidence>
<comment type="subcellular location">
    <subcellularLocation>
        <location evidence="9">Cytoplasm</location>
    </subcellularLocation>
</comment>
<evidence type="ECO:0000256" key="10">
    <source>
        <dbReference type="RuleBase" id="RU363037"/>
    </source>
</evidence>
<dbReference type="Pfam" id="PF20974">
    <property type="entry name" value="tRNA-synt_1c_C2"/>
    <property type="match status" value="1"/>
</dbReference>
<dbReference type="NCBIfam" id="NF011291">
    <property type="entry name" value="PRK14703.1"/>
    <property type="match status" value="1"/>
</dbReference>
<dbReference type="NCBIfam" id="TIGR00440">
    <property type="entry name" value="glnS"/>
    <property type="match status" value="1"/>
</dbReference>
<evidence type="ECO:0000313" key="14">
    <source>
        <dbReference type="EMBL" id="HED11350.1"/>
    </source>
</evidence>
<feature type="short sequence motif" description="'HIGH' region" evidence="9">
    <location>
        <begin position="36"/>
        <end position="46"/>
    </location>
</feature>
<protein>
    <recommendedName>
        <fullName evidence="9">Glutamine--tRNA ligase</fullName>
        <ecNumber evidence="9">6.1.1.18</ecNumber>
    </recommendedName>
    <alternativeName>
        <fullName evidence="9">Glutaminyl-tRNA synthetase</fullName>
        <shortName evidence="9">GlnRS</shortName>
    </alternativeName>
</protein>
<reference evidence="14" key="1">
    <citation type="journal article" date="2020" name="mSystems">
        <title>Genome- and Community-Level Interaction Insights into Carbon Utilization and Element Cycling Functions of Hydrothermarchaeota in Hydrothermal Sediment.</title>
        <authorList>
            <person name="Zhou Z."/>
            <person name="Liu Y."/>
            <person name="Xu W."/>
            <person name="Pan J."/>
            <person name="Luo Z.H."/>
            <person name="Li M."/>
        </authorList>
    </citation>
    <scope>NUCLEOTIDE SEQUENCE [LARGE SCALE GENOMIC DNA]</scope>
    <source>
        <strain evidence="14">HyVt-456</strain>
    </source>
</reference>
<comment type="similarity">
    <text evidence="1 9 10">Belongs to the class-I aminoacyl-tRNA synthetase family.</text>
</comment>
<keyword evidence="4 9" id="KW-0547">Nucleotide-binding</keyword>
<feature type="binding site" evidence="9">
    <location>
        <begin position="43"/>
        <end position="49"/>
    </location>
    <ligand>
        <name>ATP</name>
        <dbReference type="ChEBI" id="CHEBI:30616"/>
    </ligand>
</feature>
<dbReference type="GO" id="GO:0005524">
    <property type="term" value="F:ATP binding"/>
    <property type="evidence" value="ECO:0007669"/>
    <property type="project" value="UniProtKB-UniRule"/>
</dbReference>
<dbReference type="GO" id="GO:0006424">
    <property type="term" value="P:glutamyl-tRNA aminoacylation"/>
    <property type="evidence" value="ECO:0007669"/>
    <property type="project" value="UniProtKB-UniRule"/>
</dbReference>
<comment type="caution">
    <text evidence="9">Lacks conserved residue(s) required for the propagation of feature annotation.</text>
</comment>
<evidence type="ECO:0000256" key="8">
    <source>
        <dbReference type="ARBA" id="ARBA00048270"/>
    </source>
</evidence>
<dbReference type="FunFam" id="3.40.50.620:FF:000037">
    <property type="entry name" value="Glutamine--tRNA ligase cytoplasmic"/>
    <property type="match status" value="1"/>
</dbReference>
<comment type="caution">
    <text evidence="14">The sequence shown here is derived from an EMBL/GenBank/DDBJ whole genome shotgun (WGS) entry which is preliminary data.</text>
</comment>
<name>A0A7V1LNW1_CALAY</name>
<dbReference type="SUPFAM" id="SSF50715">
    <property type="entry name" value="Ribosomal protein L25-like"/>
    <property type="match status" value="1"/>
</dbReference>
<dbReference type="PANTHER" id="PTHR43097:SF5">
    <property type="entry name" value="GLUTAMATE--TRNA LIGASE"/>
    <property type="match status" value="1"/>
</dbReference>
<dbReference type="Pfam" id="PF00749">
    <property type="entry name" value="tRNA-synt_1c"/>
    <property type="match status" value="1"/>
</dbReference>
<dbReference type="GO" id="GO:0006425">
    <property type="term" value="P:glutaminyl-tRNA aminoacylation"/>
    <property type="evidence" value="ECO:0007669"/>
    <property type="project" value="UniProtKB-UniRule"/>
</dbReference>
<evidence type="ECO:0000256" key="5">
    <source>
        <dbReference type="ARBA" id="ARBA00022840"/>
    </source>
</evidence>
<feature type="domain" description="Glutamyl/glutaminyl-tRNA synthetase class Ib catalytic" evidence="11">
    <location>
        <begin position="29"/>
        <end position="337"/>
    </location>
</feature>
<dbReference type="InterPro" id="IPR001412">
    <property type="entry name" value="aa-tRNA-synth_I_CS"/>
</dbReference>
<evidence type="ECO:0000256" key="4">
    <source>
        <dbReference type="ARBA" id="ARBA00022741"/>
    </source>
</evidence>
<dbReference type="SUPFAM" id="SSF52374">
    <property type="entry name" value="Nucleotidylyl transferase"/>
    <property type="match status" value="1"/>
</dbReference>
<dbReference type="CDD" id="cd00807">
    <property type="entry name" value="GlnRS_core"/>
    <property type="match status" value="1"/>
</dbReference>
<evidence type="ECO:0000256" key="2">
    <source>
        <dbReference type="ARBA" id="ARBA00022490"/>
    </source>
</evidence>
<dbReference type="AlphaFoldDB" id="A0A7V1LNW1"/>
<comment type="subunit">
    <text evidence="9">Monomer.</text>
</comment>
<dbReference type="Gene3D" id="2.40.240.10">
    <property type="entry name" value="Ribosomal Protein L25, Chain P"/>
    <property type="match status" value="2"/>
</dbReference>
<feature type="domain" description="tRNA synthetases class I (E and Q) anti-codon binding" evidence="13">
    <location>
        <begin position="457"/>
        <end position="533"/>
    </location>
</feature>
<evidence type="ECO:0000256" key="7">
    <source>
        <dbReference type="ARBA" id="ARBA00023146"/>
    </source>
</evidence>
<dbReference type="InterPro" id="IPR020059">
    <property type="entry name" value="Glu/Gln-tRNA-synth_Ib_codon-bd"/>
</dbReference>
<feature type="binding site" evidence="9">
    <location>
        <begin position="37"/>
        <end position="39"/>
    </location>
    <ligand>
        <name>ATP</name>
        <dbReference type="ChEBI" id="CHEBI:30616"/>
    </ligand>
</feature>
<dbReference type="InterPro" id="IPR050132">
    <property type="entry name" value="Gln/Glu-tRNA_Ligase"/>
</dbReference>
<dbReference type="InterPro" id="IPR014729">
    <property type="entry name" value="Rossmann-like_a/b/a_fold"/>
</dbReference>
<dbReference type="Pfam" id="PF03950">
    <property type="entry name" value="tRNA-synt_1c_C"/>
    <property type="match status" value="1"/>
</dbReference>
<dbReference type="GO" id="GO:0004819">
    <property type="term" value="F:glutamine-tRNA ligase activity"/>
    <property type="evidence" value="ECO:0007669"/>
    <property type="project" value="UniProtKB-UniRule"/>
</dbReference>
<evidence type="ECO:0000256" key="1">
    <source>
        <dbReference type="ARBA" id="ARBA00005594"/>
    </source>
</evidence>
<dbReference type="Proteomes" id="UP000886005">
    <property type="component" value="Unassembled WGS sequence"/>
</dbReference>
<accession>A0A7V1LNW1</accession>
<feature type="binding site" evidence="9">
    <location>
        <position position="213"/>
    </location>
    <ligand>
        <name>L-glutamine</name>
        <dbReference type="ChEBI" id="CHEBI:58359"/>
    </ligand>
</feature>
<keyword evidence="7 9" id="KW-0030">Aminoacyl-tRNA synthetase</keyword>
<evidence type="ECO:0000256" key="9">
    <source>
        <dbReference type="HAMAP-Rule" id="MF_00126"/>
    </source>
</evidence>
<feature type="binding site" evidence="9">
    <location>
        <begin position="261"/>
        <end position="262"/>
    </location>
    <ligand>
        <name>ATP</name>
        <dbReference type="ChEBI" id="CHEBI:30616"/>
    </ligand>
</feature>
<gene>
    <name evidence="9" type="primary">glnS</name>
    <name evidence="14" type="ORF">ENJ10_11730</name>
</gene>
<feature type="binding site" evidence="9">
    <location>
        <position position="232"/>
    </location>
    <ligand>
        <name>ATP</name>
        <dbReference type="ChEBI" id="CHEBI:30616"/>
    </ligand>
</feature>
<dbReference type="Gene3D" id="3.40.50.620">
    <property type="entry name" value="HUPs"/>
    <property type="match status" value="1"/>
</dbReference>
<proteinExistence type="inferred from homology"/>
<evidence type="ECO:0000259" key="11">
    <source>
        <dbReference type="Pfam" id="PF00749"/>
    </source>
</evidence>
<dbReference type="InterPro" id="IPR020056">
    <property type="entry name" value="Rbsml_bL25/Gln-tRNA_synth_N"/>
</dbReference>
<dbReference type="InterPro" id="IPR020058">
    <property type="entry name" value="Glu/Gln-tRNA-synth_Ib_cat-dom"/>
</dbReference>
<dbReference type="PRINTS" id="PR00987">
    <property type="entry name" value="TRNASYNTHGLU"/>
</dbReference>
<organism evidence="14">
    <name type="scientific">Caldithrix abyssi</name>
    <dbReference type="NCBI Taxonomy" id="187145"/>
    <lineage>
        <taxon>Bacteria</taxon>
        <taxon>Pseudomonadati</taxon>
        <taxon>Calditrichota</taxon>
        <taxon>Calditrichia</taxon>
        <taxon>Calditrichales</taxon>
        <taxon>Calditrichaceae</taxon>
        <taxon>Caldithrix</taxon>
    </lineage>
</organism>
<dbReference type="PROSITE" id="PS00178">
    <property type="entry name" value="AA_TRNA_LIGASE_I"/>
    <property type="match status" value="1"/>
</dbReference>
<dbReference type="EC" id="6.1.1.18" evidence="9"/>
<sequence>MSDENKPVVSNFIRTIIDNHNATKRFGGKVQLRFPPEPNGFLHIGHAKSICLNFGLARDYNGKCNLRFDDTNPVKEEDAYVKAIKEDIRWLGFEWDKECYASDYFDTLYEYAVRLVKKGLAYVDDLSSEEIRAYRGTLKEPGKNSPWRDRSVEENLDLLERMKTGEFPDGTKVLRARIDMSSPNMNMRDPVMYRILHARHHRTGDKWCIYPMYDWAHGQSDSIEGVTHSICTLEFEDHRPLYEWFLEKLEIHKPQQIEFARLNLTYTLMSKRKLLKLVNEGIVDGWDDPRMPTIAGMRRRGVTPAALRNFSESVGVAKSNSVVDVAQFDFAIREDLNKTALRAMAVMEPIRLVIEDYPEGKTEWLEGVNNPEDDSAGKRKIPFERELYIERNDFMIDPPKKYFRLAPGREVRLKHAYYVTCTRYETDGEGKVTTVYASHDPETRGGWSDDGRKVKGTLHWVAVNHAVSAEVRLYDHLFNTPNPGEARDDDAFYAILNKESLKILPDVKVEPVIAACAPGARFQFLRQGYFCADIKEHSTERPVFNRTATLRDSWAKTKKKS</sequence>
<dbReference type="EMBL" id="DRLD01000328">
    <property type="protein sequence ID" value="HED11350.1"/>
    <property type="molecule type" value="Genomic_DNA"/>
</dbReference>
<dbReference type="InterPro" id="IPR000924">
    <property type="entry name" value="Glu/Gln-tRNA-synth"/>
</dbReference>
<evidence type="ECO:0000259" key="13">
    <source>
        <dbReference type="Pfam" id="PF20974"/>
    </source>
</evidence>
<dbReference type="InterPro" id="IPR049437">
    <property type="entry name" value="tRNA-synt_1c_C2"/>
</dbReference>
<dbReference type="GO" id="GO:0005829">
    <property type="term" value="C:cytosol"/>
    <property type="evidence" value="ECO:0007669"/>
    <property type="project" value="TreeGrafter"/>
</dbReference>
<comment type="catalytic activity">
    <reaction evidence="8 9">
        <text>tRNA(Gln) + L-glutamine + ATP = L-glutaminyl-tRNA(Gln) + AMP + diphosphate</text>
        <dbReference type="Rhea" id="RHEA:20121"/>
        <dbReference type="Rhea" id="RHEA-COMP:9662"/>
        <dbReference type="Rhea" id="RHEA-COMP:9681"/>
        <dbReference type="ChEBI" id="CHEBI:30616"/>
        <dbReference type="ChEBI" id="CHEBI:33019"/>
        <dbReference type="ChEBI" id="CHEBI:58359"/>
        <dbReference type="ChEBI" id="CHEBI:78442"/>
        <dbReference type="ChEBI" id="CHEBI:78521"/>
        <dbReference type="ChEBI" id="CHEBI:456215"/>
        <dbReference type="EC" id="6.1.1.18"/>
    </reaction>
</comment>
<feature type="binding site" evidence="9">
    <location>
        <position position="69"/>
    </location>
    <ligand>
        <name>L-glutamine</name>
        <dbReference type="ChEBI" id="CHEBI:58359"/>
    </ligand>
</feature>
<evidence type="ECO:0000256" key="6">
    <source>
        <dbReference type="ARBA" id="ARBA00022917"/>
    </source>
</evidence>
<feature type="binding site" evidence="9">
    <location>
        <begin position="269"/>
        <end position="271"/>
    </location>
    <ligand>
        <name>ATP</name>
        <dbReference type="ChEBI" id="CHEBI:30616"/>
    </ligand>
</feature>
<keyword evidence="2 9" id="KW-0963">Cytoplasm</keyword>
<dbReference type="InterPro" id="IPR022861">
    <property type="entry name" value="Gln_tRNA_ligase_bac"/>
</dbReference>
<dbReference type="HAMAP" id="MF_00126">
    <property type="entry name" value="Gln_tRNA_synth"/>
    <property type="match status" value="1"/>
</dbReference>
<dbReference type="InterPro" id="IPR004514">
    <property type="entry name" value="Gln-tRNA-synth"/>
</dbReference>
<evidence type="ECO:0000256" key="3">
    <source>
        <dbReference type="ARBA" id="ARBA00022598"/>
    </source>
</evidence>
<keyword evidence="3 9" id="KW-0436">Ligase</keyword>
<feature type="short sequence motif" description="'KMSKS' region" evidence="9">
    <location>
        <begin position="268"/>
        <end position="272"/>
    </location>
</feature>
<feature type="domain" description="Glutamyl/glutaminyl-tRNA synthetase class Ib anti-codon binding" evidence="12">
    <location>
        <begin position="340"/>
        <end position="438"/>
    </location>
</feature>